<dbReference type="STRING" id="3880.A0A072UZ93"/>
<dbReference type="Pfam" id="PF00188">
    <property type="entry name" value="CAP"/>
    <property type="match status" value="1"/>
</dbReference>
<proteinExistence type="predicted"/>
<dbReference type="PANTHER" id="PTHR10334">
    <property type="entry name" value="CYSTEINE-RICH SECRETORY PROTEIN-RELATED"/>
    <property type="match status" value="1"/>
</dbReference>
<sequence length="134" mass="14510">MSFNNTFSLFSLFLTILSLWFSFSNAQNLPQDFVDAHNTARAQVGVANITWDNTVATYALNYANSRKSDCNLVHSNGPYGENLAKGSSGTFTGVTAGVLGYNVPMDGGLSLATMIPRAIMLVKNPIISNNKLRQ</sequence>
<dbReference type="InterPro" id="IPR001283">
    <property type="entry name" value="CRISP-related"/>
</dbReference>
<dbReference type="SMART" id="SM00198">
    <property type="entry name" value="SCP"/>
    <property type="match status" value="1"/>
</dbReference>
<reference evidence="3 5" key="1">
    <citation type="journal article" date="2011" name="Nature">
        <title>The Medicago genome provides insight into the evolution of rhizobial symbioses.</title>
        <authorList>
            <person name="Young N.D."/>
            <person name="Debelle F."/>
            <person name="Oldroyd G.E."/>
            <person name="Geurts R."/>
            <person name="Cannon S.B."/>
            <person name="Udvardi M.K."/>
            <person name="Benedito V.A."/>
            <person name="Mayer K.F."/>
            <person name="Gouzy J."/>
            <person name="Schoof H."/>
            <person name="Van de Peer Y."/>
            <person name="Proost S."/>
            <person name="Cook D.R."/>
            <person name="Meyers B.C."/>
            <person name="Spannagl M."/>
            <person name="Cheung F."/>
            <person name="De Mita S."/>
            <person name="Krishnakumar V."/>
            <person name="Gundlach H."/>
            <person name="Zhou S."/>
            <person name="Mudge J."/>
            <person name="Bharti A.K."/>
            <person name="Murray J.D."/>
            <person name="Naoumkina M.A."/>
            <person name="Rosen B."/>
            <person name="Silverstein K.A."/>
            <person name="Tang H."/>
            <person name="Rombauts S."/>
            <person name="Zhao P.X."/>
            <person name="Zhou P."/>
            <person name="Barbe V."/>
            <person name="Bardou P."/>
            <person name="Bechner M."/>
            <person name="Bellec A."/>
            <person name="Berger A."/>
            <person name="Berges H."/>
            <person name="Bidwell S."/>
            <person name="Bisseling T."/>
            <person name="Choisne N."/>
            <person name="Couloux A."/>
            <person name="Denny R."/>
            <person name="Deshpande S."/>
            <person name="Dai X."/>
            <person name="Doyle J.J."/>
            <person name="Dudez A.M."/>
            <person name="Farmer A.D."/>
            <person name="Fouteau S."/>
            <person name="Franken C."/>
            <person name="Gibelin C."/>
            <person name="Gish J."/>
            <person name="Goldstein S."/>
            <person name="Gonzalez A.J."/>
            <person name="Green P.J."/>
            <person name="Hallab A."/>
            <person name="Hartog M."/>
            <person name="Hua A."/>
            <person name="Humphray S.J."/>
            <person name="Jeong D.H."/>
            <person name="Jing Y."/>
            <person name="Jocker A."/>
            <person name="Kenton S.M."/>
            <person name="Kim D.J."/>
            <person name="Klee K."/>
            <person name="Lai H."/>
            <person name="Lang C."/>
            <person name="Lin S."/>
            <person name="Macmil S.L."/>
            <person name="Magdelenat G."/>
            <person name="Matthews L."/>
            <person name="McCorrison J."/>
            <person name="Monaghan E.L."/>
            <person name="Mun J.H."/>
            <person name="Najar F.Z."/>
            <person name="Nicholson C."/>
            <person name="Noirot C."/>
            <person name="O'Bleness M."/>
            <person name="Paule C.R."/>
            <person name="Poulain J."/>
            <person name="Prion F."/>
            <person name="Qin B."/>
            <person name="Qu C."/>
            <person name="Retzel E.F."/>
            <person name="Riddle C."/>
            <person name="Sallet E."/>
            <person name="Samain S."/>
            <person name="Samson N."/>
            <person name="Sanders I."/>
            <person name="Saurat O."/>
            <person name="Scarpelli C."/>
            <person name="Schiex T."/>
            <person name="Segurens B."/>
            <person name="Severin A.J."/>
            <person name="Sherrier D.J."/>
            <person name="Shi R."/>
            <person name="Sims S."/>
            <person name="Singer S.R."/>
            <person name="Sinharoy S."/>
            <person name="Sterck L."/>
            <person name="Viollet A."/>
            <person name="Wang B.B."/>
            <person name="Wang K."/>
            <person name="Wang M."/>
            <person name="Wang X."/>
            <person name="Warfsmann J."/>
            <person name="Weissenbach J."/>
            <person name="White D.D."/>
            <person name="White J.D."/>
            <person name="Wiley G.B."/>
            <person name="Wincker P."/>
            <person name="Xing Y."/>
            <person name="Yang L."/>
            <person name="Yao Z."/>
            <person name="Ying F."/>
            <person name="Zhai J."/>
            <person name="Zhou L."/>
            <person name="Zuber A."/>
            <person name="Denarie J."/>
            <person name="Dixon R.A."/>
            <person name="May G.D."/>
            <person name="Schwartz D.C."/>
            <person name="Rogers J."/>
            <person name="Quetier F."/>
            <person name="Town C.D."/>
            <person name="Roe B.A."/>
        </authorList>
    </citation>
    <scope>NUCLEOTIDE SEQUENCE [LARGE SCALE GENOMIC DNA]</scope>
    <source>
        <strain evidence="3">A17</strain>
        <strain evidence="4 5">cv. Jemalong A17</strain>
    </source>
</reference>
<protein>
    <submittedName>
        <fullName evidence="3">CAP, cysteine-rich secretory protein, antigen 5</fullName>
    </submittedName>
</protein>
<dbReference type="InterPro" id="IPR035940">
    <property type="entry name" value="CAP_sf"/>
</dbReference>
<evidence type="ECO:0000313" key="3">
    <source>
        <dbReference type="EMBL" id="KEH31190.1"/>
    </source>
</evidence>
<evidence type="ECO:0000313" key="5">
    <source>
        <dbReference type="Proteomes" id="UP000002051"/>
    </source>
</evidence>
<feature type="signal peptide" evidence="1">
    <location>
        <begin position="1"/>
        <end position="26"/>
    </location>
</feature>
<evidence type="ECO:0000256" key="1">
    <source>
        <dbReference type="SAM" id="SignalP"/>
    </source>
</evidence>
<dbReference type="SUPFAM" id="SSF55797">
    <property type="entry name" value="PR-1-like"/>
    <property type="match status" value="1"/>
</dbReference>
<dbReference type="EMBL" id="CM001220">
    <property type="protein sequence ID" value="KEH31190.1"/>
    <property type="molecule type" value="Genomic_DNA"/>
</dbReference>
<dbReference type="InterPro" id="IPR014044">
    <property type="entry name" value="CAP_dom"/>
</dbReference>
<organism evidence="3 5">
    <name type="scientific">Medicago truncatula</name>
    <name type="common">Barrel medic</name>
    <name type="synonym">Medicago tribuloides</name>
    <dbReference type="NCBI Taxonomy" id="3880"/>
    <lineage>
        <taxon>Eukaryota</taxon>
        <taxon>Viridiplantae</taxon>
        <taxon>Streptophyta</taxon>
        <taxon>Embryophyta</taxon>
        <taxon>Tracheophyta</taxon>
        <taxon>Spermatophyta</taxon>
        <taxon>Magnoliopsida</taxon>
        <taxon>eudicotyledons</taxon>
        <taxon>Gunneridae</taxon>
        <taxon>Pentapetalae</taxon>
        <taxon>rosids</taxon>
        <taxon>fabids</taxon>
        <taxon>Fabales</taxon>
        <taxon>Fabaceae</taxon>
        <taxon>Papilionoideae</taxon>
        <taxon>50 kb inversion clade</taxon>
        <taxon>NPAAA clade</taxon>
        <taxon>Hologalegina</taxon>
        <taxon>IRL clade</taxon>
        <taxon>Trifolieae</taxon>
        <taxon>Medicago</taxon>
    </lineage>
</organism>
<dbReference type="GO" id="GO:0005615">
    <property type="term" value="C:extracellular space"/>
    <property type="evidence" value="ECO:0000318"/>
    <property type="project" value="GO_Central"/>
</dbReference>
<reference evidence="3 5" key="2">
    <citation type="journal article" date="2014" name="BMC Genomics">
        <title>An improved genome release (version Mt4.0) for the model legume Medicago truncatula.</title>
        <authorList>
            <person name="Tang H."/>
            <person name="Krishnakumar V."/>
            <person name="Bidwell S."/>
            <person name="Rosen B."/>
            <person name="Chan A."/>
            <person name="Zhou S."/>
            <person name="Gentzbittel L."/>
            <person name="Childs K.L."/>
            <person name="Yandell M."/>
            <person name="Gundlach H."/>
            <person name="Mayer K.F."/>
            <person name="Schwartz D.C."/>
            <person name="Town C.D."/>
        </authorList>
    </citation>
    <scope>GENOME REANNOTATION</scope>
    <source>
        <strain evidence="3">A17</strain>
        <strain evidence="4 5">cv. Jemalong A17</strain>
    </source>
</reference>
<name>A0A072UZ93_MEDTR</name>
<keyword evidence="1" id="KW-0732">Signal</keyword>
<dbReference type="EnsemblPlants" id="KEH31190">
    <property type="protein sequence ID" value="KEH31190"/>
    <property type="gene ID" value="MTR_4g092515"/>
</dbReference>
<dbReference type="Proteomes" id="UP000002051">
    <property type="component" value="Chromosome 4"/>
</dbReference>
<dbReference type="AlphaFoldDB" id="A0A072UZ93"/>
<dbReference type="HOGENOM" id="CLU_1899304_0_0_1"/>
<dbReference type="Gene3D" id="3.40.33.10">
    <property type="entry name" value="CAP"/>
    <property type="match status" value="1"/>
</dbReference>
<reference evidence="4" key="3">
    <citation type="submission" date="2015-04" db="UniProtKB">
        <authorList>
            <consortium name="EnsemblPlants"/>
        </authorList>
    </citation>
    <scope>IDENTIFICATION</scope>
    <source>
        <strain evidence="4">cv. Jemalong A17</strain>
    </source>
</reference>
<accession>A0A072UZ93</accession>
<feature type="domain" description="SCP" evidence="2">
    <location>
        <begin position="28"/>
        <end position="130"/>
    </location>
</feature>
<gene>
    <name evidence="3" type="ordered locus">MTR_4g092515</name>
</gene>
<evidence type="ECO:0000259" key="2">
    <source>
        <dbReference type="SMART" id="SM00198"/>
    </source>
</evidence>
<feature type="chain" id="PRO_5014500112" evidence="1">
    <location>
        <begin position="27"/>
        <end position="134"/>
    </location>
</feature>
<evidence type="ECO:0000313" key="4">
    <source>
        <dbReference type="EnsemblPlants" id="KEH31190"/>
    </source>
</evidence>
<keyword evidence="5" id="KW-1185">Reference proteome</keyword>